<dbReference type="Gene3D" id="2.160.20.10">
    <property type="entry name" value="Single-stranded right-handed beta-helix, Pectin lyase-like"/>
    <property type="match status" value="1"/>
</dbReference>
<reference evidence="8" key="1">
    <citation type="submission" date="2017-07" db="EMBL/GenBank/DDBJ databases">
        <title>Taro Niue Genome Assembly and Annotation.</title>
        <authorList>
            <person name="Atibalentja N."/>
            <person name="Keating K."/>
            <person name="Fields C.J."/>
        </authorList>
    </citation>
    <scope>NUCLEOTIDE SEQUENCE</scope>
    <source>
        <strain evidence="8">Niue_2</strain>
        <tissue evidence="8">Leaf</tissue>
    </source>
</reference>
<dbReference type="GO" id="GO:0030599">
    <property type="term" value="F:pectinesterase activity"/>
    <property type="evidence" value="ECO:0007669"/>
    <property type="project" value="UniProtKB-UniRule"/>
</dbReference>
<evidence type="ECO:0000256" key="6">
    <source>
        <dbReference type="RuleBase" id="RU000589"/>
    </source>
</evidence>
<comment type="subcellular location">
    <subcellularLocation>
        <location evidence="6">Secreted</location>
        <location evidence="6">Cell wall</location>
    </subcellularLocation>
</comment>
<dbReference type="InterPro" id="IPR035513">
    <property type="entry name" value="Invertase/methylesterase_inhib"/>
</dbReference>
<keyword evidence="6" id="KW-0964">Secreted</keyword>
<accession>A0A843TUB9</accession>
<evidence type="ECO:0000256" key="1">
    <source>
        <dbReference type="ARBA" id="ARBA00005184"/>
    </source>
</evidence>
<keyword evidence="5 6" id="KW-0063">Aspartyl esterase</keyword>
<dbReference type="InterPro" id="IPR006501">
    <property type="entry name" value="Pectinesterase_inhib_dom"/>
</dbReference>
<dbReference type="Pfam" id="PF04043">
    <property type="entry name" value="PMEI"/>
    <property type="match status" value="1"/>
</dbReference>
<dbReference type="InterPro" id="IPR011050">
    <property type="entry name" value="Pectin_lyase_fold/virulence"/>
</dbReference>
<dbReference type="GO" id="GO:0004857">
    <property type="term" value="F:enzyme inhibitor activity"/>
    <property type="evidence" value="ECO:0007669"/>
    <property type="project" value="InterPro"/>
</dbReference>
<dbReference type="SUPFAM" id="SSF101148">
    <property type="entry name" value="Plant invertase/pectin methylesterase inhibitor"/>
    <property type="match status" value="1"/>
</dbReference>
<dbReference type="OrthoDB" id="2019149at2759"/>
<gene>
    <name evidence="8" type="ORF">Taro_006063</name>
</gene>
<name>A0A843TUB9_COLES</name>
<dbReference type="PANTHER" id="PTHR31707">
    <property type="entry name" value="PECTINESTERASE"/>
    <property type="match status" value="1"/>
</dbReference>
<evidence type="ECO:0000259" key="7">
    <source>
        <dbReference type="SMART" id="SM00856"/>
    </source>
</evidence>
<evidence type="ECO:0000256" key="4">
    <source>
        <dbReference type="ARBA" id="ARBA00022801"/>
    </source>
</evidence>
<evidence type="ECO:0000313" key="9">
    <source>
        <dbReference type="Proteomes" id="UP000652761"/>
    </source>
</evidence>
<dbReference type="SUPFAM" id="SSF51126">
    <property type="entry name" value="Pectin lyase-like"/>
    <property type="match status" value="1"/>
</dbReference>
<dbReference type="InterPro" id="IPR018040">
    <property type="entry name" value="Pectinesterase_Tyr_AS"/>
</dbReference>
<dbReference type="AlphaFoldDB" id="A0A843TUB9"/>
<dbReference type="InterPro" id="IPR000070">
    <property type="entry name" value="Pectinesterase_cat"/>
</dbReference>
<comment type="function">
    <text evidence="6">Acts in the modification of cell walls via demethylesterification of cell wall pectin.</text>
</comment>
<comment type="catalytic activity">
    <reaction evidence="6">
        <text>[(1-&gt;4)-alpha-D-galacturonosyl methyl ester](n) + n H2O = [(1-&gt;4)-alpha-D-galacturonosyl](n) + n methanol + n H(+)</text>
        <dbReference type="Rhea" id="RHEA:22380"/>
        <dbReference type="Rhea" id="RHEA-COMP:14570"/>
        <dbReference type="Rhea" id="RHEA-COMP:14573"/>
        <dbReference type="ChEBI" id="CHEBI:15377"/>
        <dbReference type="ChEBI" id="CHEBI:15378"/>
        <dbReference type="ChEBI" id="CHEBI:17790"/>
        <dbReference type="ChEBI" id="CHEBI:140522"/>
        <dbReference type="ChEBI" id="CHEBI:140523"/>
        <dbReference type="EC" id="3.1.1.11"/>
    </reaction>
</comment>
<dbReference type="SMART" id="SM00856">
    <property type="entry name" value="PMEI"/>
    <property type="match status" value="1"/>
</dbReference>
<comment type="similarity">
    <text evidence="3">In the C-terminal section; belongs to the pectinesterase family.</text>
</comment>
<evidence type="ECO:0000256" key="5">
    <source>
        <dbReference type="ARBA" id="ARBA00023085"/>
    </source>
</evidence>
<keyword evidence="6" id="KW-0961">Cell wall biogenesis/degradation</keyword>
<dbReference type="InterPro" id="IPR012334">
    <property type="entry name" value="Pectin_lyas_fold"/>
</dbReference>
<dbReference type="CDD" id="cd15799">
    <property type="entry name" value="PMEI-like_4"/>
    <property type="match status" value="1"/>
</dbReference>
<comment type="caution">
    <text evidence="8">The sequence shown here is derived from an EMBL/GenBank/DDBJ whole genome shotgun (WGS) entry which is preliminary data.</text>
</comment>
<keyword evidence="9" id="KW-1185">Reference proteome</keyword>
<dbReference type="EMBL" id="NMUH01000178">
    <property type="protein sequence ID" value="MQL73736.1"/>
    <property type="molecule type" value="Genomic_DNA"/>
</dbReference>
<proteinExistence type="inferred from homology"/>
<dbReference type="Gene3D" id="1.20.140.40">
    <property type="entry name" value="Invertase/pectin methylesterase inhibitor family protein"/>
    <property type="match status" value="1"/>
</dbReference>
<sequence length="555" mass="59282">MANSEEPLLGSPTSARTRPACKLLPFSLSLAAVLSLAGLITHQLATTHDRLHLHQHLIAELCASSPRPDSCRAVISSGHGKGEALHPVSPRDVLHGILRSSVPRLEAAVSAVAGIRRGVSDPRELAALADCQELMDISVHLLGDSVAAISGGASSDAKTWLSASLTNYGTCLDGLSEFARSTMETHLNPQVEMASAALAVFGAASSRSCDDEILQPMVRKFPSWLPPRDRRLLEATSADAIEADAVVALDGSGNFTTVQAAVDSAPNKGTARYVIYVKQGTYDEIVRLGSSKTNVMIVGDGMNKTIITGSLNVVDGSTTFNSATLAAVGEGFILQDICIQNTAGPEKYQAVVLRIGADKSAINRCKVVAYQDTLYPHSLRQFYRDSIISGTVDFILGNAAVVLQNCVLEARLPMRGQKNMVTAQGRTDPNQNTGTSVQHCRVVPSADLAPVKETVLSYLGRPWKKYSRTVFLQSYLDDHIAPQGWHEWDDSVALDTLFYGEYNNTGPGAGTAARVNWTGYHVITDAEVAVAFTVKELIQGGAWLESTGVPFTPGL</sequence>
<dbReference type="Proteomes" id="UP000652761">
    <property type="component" value="Unassembled WGS sequence"/>
</dbReference>
<dbReference type="GO" id="GO:0042545">
    <property type="term" value="P:cell wall modification"/>
    <property type="evidence" value="ECO:0007669"/>
    <property type="project" value="UniProtKB-UniRule"/>
</dbReference>
<dbReference type="NCBIfam" id="TIGR01614">
    <property type="entry name" value="PME_inhib"/>
    <property type="match status" value="1"/>
</dbReference>
<dbReference type="UniPathway" id="UPA00545">
    <property type="reaction ID" value="UER00823"/>
</dbReference>
<dbReference type="Pfam" id="PF01095">
    <property type="entry name" value="Pectinesterase"/>
    <property type="match status" value="1"/>
</dbReference>
<evidence type="ECO:0000313" key="8">
    <source>
        <dbReference type="EMBL" id="MQL73736.1"/>
    </source>
</evidence>
<comment type="similarity">
    <text evidence="2">In the N-terminal section; belongs to the PMEI family.</text>
</comment>
<keyword evidence="4 6" id="KW-0378">Hydrolase</keyword>
<protein>
    <recommendedName>
        <fullName evidence="6">Pectinesterase</fullName>
        <ecNumber evidence="6">3.1.1.11</ecNumber>
    </recommendedName>
</protein>
<comment type="pathway">
    <text evidence="1 6">Glycan metabolism; pectin degradation; 2-dehydro-3-deoxy-D-gluconate from pectin: step 1/5.</text>
</comment>
<keyword evidence="6" id="KW-0134">Cell wall</keyword>
<dbReference type="GO" id="GO:0045490">
    <property type="term" value="P:pectin catabolic process"/>
    <property type="evidence" value="ECO:0007669"/>
    <property type="project" value="UniProtKB-UniRule"/>
</dbReference>
<feature type="domain" description="Pectinesterase inhibitor" evidence="7">
    <location>
        <begin position="53"/>
        <end position="200"/>
    </location>
</feature>
<evidence type="ECO:0000256" key="3">
    <source>
        <dbReference type="ARBA" id="ARBA00007786"/>
    </source>
</evidence>
<dbReference type="PROSITE" id="PS00800">
    <property type="entry name" value="PECTINESTERASE_1"/>
    <property type="match status" value="1"/>
</dbReference>
<organism evidence="8 9">
    <name type="scientific">Colocasia esculenta</name>
    <name type="common">Wild taro</name>
    <name type="synonym">Arum esculentum</name>
    <dbReference type="NCBI Taxonomy" id="4460"/>
    <lineage>
        <taxon>Eukaryota</taxon>
        <taxon>Viridiplantae</taxon>
        <taxon>Streptophyta</taxon>
        <taxon>Embryophyta</taxon>
        <taxon>Tracheophyta</taxon>
        <taxon>Spermatophyta</taxon>
        <taxon>Magnoliopsida</taxon>
        <taxon>Liliopsida</taxon>
        <taxon>Araceae</taxon>
        <taxon>Aroideae</taxon>
        <taxon>Colocasieae</taxon>
        <taxon>Colocasia</taxon>
    </lineage>
</organism>
<evidence type="ECO:0000256" key="2">
    <source>
        <dbReference type="ARBA" id="ARBA00006027"/>
    </source>
</evidence>
<dbReference type="FunFam" id="2.160.20.10:FF:000001">
    <property type="entry name" value="Pectinesterase"/>
    <property type="match status" value="1"/>
</dbReference>
<dbReference type="EC" id="3.1.1.11" evidence="6"/>